<dbReference type="AlphaFoldDB" id="A0A9Q1BGK7"/>
<evidence type="ECO:0000313" key="3">
    <source>
        <dbReference type="Proteomes" id="UP001152320"/>
    </source>
</evidence>
<keyword evidence="3" id="KW-1185">Reference proteome</keyword>
<feature type="region of interest" description="Disordered" evidence="1">
    <location>
        <begin position="158"/>
        <end position="204"/>
    </location>
</feature>
<comment type="caution">
    <text evidence="2">The sequence shown here is derived from an EMBL/GenBank/DDBJ whole genome shotgun (WGS) entry which is preliminary data.</text>
</comment>
<evidence type="ECO:0000256" key="1">
    <source>
        <dbReference type="SAM" id="MobiDB-lite"/>
    </source>
</evidence>
<gene>
    <name evidence="2" type="ORF">HOLleu_34310</name>
</gene>
<feature type="region of interest" description="Disordered" evidence="1">
    <location>
        <begin position="1"/>
        <end position="37"/>
    </location>
</feature>
<dbReference type="Proteomes" id="UP001152320">
    <property type="component" value="Chromosome 18"/>
</dbReference>
<sequence length="300" mass="33309">MASVQVPNLQEHRPPPKASQFSTRPPHTPRGELDEPDVDPAEAAALWAIATRRNIDLFVESNLPVKPEEVNKLIKELSAVFIAALQRDSLKQWQYVNEVLKILQPYVSLFVGNKQLDHYIQRIVFHARKLSDQSLANEILKSVDKLFVKSDAMKKVSNGDHRNYRTPIPPGGTNGSSTLKSTAQFSLPDGSDPYRPPSHGDDVTMKPKGISFGDLTDVMPSVIKETVKHDAIWSEGLGLTAAALNIKLPHSKSETPSRDSMPPRQPDSTWVSSDKENKAKKNVKISTENVSGMLFSEEKE</sequence>
<evidence type="ECO:0000313" key="2">
    <source>
        <dbReference type="EMBL" id="KAJ8024409.1"/>
    </source>
</evidence>
<protein>
    <submittedName>
        <fullName evidence="2">Uncharacterized protein</fullName>
    </submittedName>
</protein>
<dbReference type="EMBL" id="JAIZAY010000018">
    <property type="protein sequence ID" value="KAJ8024409.1"/>
    <property type="molecule type" value="Genomic_DNA"/>
</dbReference>
<organism evidence="2 3">
    <name type="scientific">Holothuria leucospilota</name>
    <name type="common">Black long sea cucumber</name>
    <name type="synonym">Mertensiothuria leucospilota</name>
    <dbReference type="NCBI Taxonomy" id="206669"/>
    <lineage>
        <taxon>Eukaryota</taxon>
        <taxon>Metazoa</taxon>
        <taxon>Echinodermata</taxon>
        <taxon>Eleutherozoa</taxon>
        <taxon>Echinozoa</taxon>
        <taxon>Holothuroidea</taxon>
        <taxon>Aspidochirotacea</taxon>
        <taxon>Aspidochirotida</taxon>
        <taxon>Holothuriidae</taxon>
        <taxon>Holothuria</taxon>
    </lineage>
</organism>
<accession>A0A9Q1BGK7</accession>
<feature type="compositionally biased region" description="Polar residues" evidence="1">
    <location>
        <begin position="175"/>
        <end position="185"/>
    </location>
</feature>
<name>A0A9Q1BGK7_HOLLE</name>
<proteinExistence type="predicted"/>
<feature type="region of interest" description="Disordered" evidence="1">
    <location>
        <begin position="250"/>
        <end position="300"/>
    </location>
</feature>
<reference evidence="2" key="1">
    <citation type="submission" date="2021-10" db="EMBL/GenBank/DDBJ databases">
        <title>Tropical sea cucumber genome reveals ecological adaptation and Cuvierian tubules defense mechanism.</title>
        <authorList>
            <person name="Chen T."/>
        </authorList>
    </citation>
    <scope>NUCLEOTIDE SEQUENCE</scope>
    <source>
        <strain evidence="2">Nanhai2018</strain>
        <tissue evidence="2">Muscle</tissue>
    </source>
</reference>